<dbReference type="InterPro" id="IPR036034">
    <property type="entry name" value="PDZ_sf"/>
</dbReference>
<dbReference type="Gene3D" id="3.30.230.10">
    <property type="match status" value="1"/>
</dbReference>
<dbReference type="SMART" id="SM00228">
    <property type="entry name" value="PDZ"/>
    <property type="match status" value="1"/>
</dbReference>
<evidence type="ECO:0000259" key="3">
    <source>
        <dbReference type="PROSITE" id="PS50106"/>
    </source>
</evidence>
<dbReference type="AlphaFoldDB" id="A0A9E8LVS9"/>
<evidence type="ECO:0000259" key="4">
    <source>
        <dbReference type="PROSITE" id="PS51786"/>
    </source>
</evidence>
<evidence type="ECO:0000256" key="2">
    <source>
        <dbReference type="SAM" id="Phobius"/>
    </source>
</evidence>
<feature type="active site" evidence="1">
    <location>
        <position position="278"/>
    </location>
</feature>
<dbReference type="GO" id="GO:0006508">
    <property type="term" value="P:proteolysis"/>
    <property type="evidence" value="ECO:0007669"/>
    <property type="project" value="UniProtKB-KW"/>
</dbReference>
<feature type="domain" description="PDZ" evidence="3">
    <location>
        <begin position="100"/>
        <end position="186"/>
    </location>
</feature>
<dbReference type="Gene3D" id="2.30.42.10">
    <property type="match status" value="1"/>
</dbReference>
<dbReference type="Pfam" id="PF13180">
    <property type="entry name" value="PDZ_2"/>
    <property type="match status" value="1"/>
</dbReference>
<feature type="transmembrane region" description="Helical" evidence="2">
    <location>
        <begin position="7"/>
        <end position="29"/>
    </location>
</feature>
<evidence type="ECO:0000313" key="6">
    <source>
        <dbReference type="Proteomes" id="UP001164718"/>
    </source>
</evidence>
<accession>A0A9E8LVS9</accession>
<dbReference type="PROSITE" id="PS51786">
    <property type="entry name" value="LON_PROTEOLYTIC"/>
    <property type="match status" value="1"/>
</dbReference>
<name>A0A9E8LVS9_9BACI</name>
<dbReference type="Proteomes" id="UP001164718">
    <property type="component" value="Chromosome"/>
</dbReference>
<dbReference type="GO" id="GO:0030163">
    <property type="term" value="P:protein catabolic process"/>
    <property type="evidence" value="ECO:0007669"/>
    <property type="project" value="InterPro"/>
</dbReference>
<dbReference type="PANTHER" id="PTHR10046">
    <property type="entry name" value="ATP DEPENDENT LON PROTEASE FAMILY MEMBER"/>
    <property type="match status" value="1"/>
</dbReference>
<feature type="domain" description="Lon proteolytic" evidence="4">
    <location>
        <begin position="228"/>
        <end position="335"/>
    </location>
</feature>
<proteinExistence type="inferred from homology"/>
<keyword evidence="2" id="KW-0812">Transmembrane</keyword>
<keyword evidence="1" id="KW-0378">Hydrolase</keyword>
<keyword evidence="2" id="KW-0472">Membrane</keyword>
<keyword evidence="2" id="KW-1133">Transmembrane helix</keyword>
<comment type="catalytic activity">
    <reaction evidence="1">
        <text>Hydrolysis of proteins in presence of ATP.</text>
        <dbReference type="EC" id="3.4.21.53"/>
    </reaction>
</comment>
<comment type="similarity">
    <text evidence="1">Belongs to the peptidase S16 family.</text>
</comment>
<dbReference type="InterPro" id="IPR027065">
    <property type="entry name" value="Lon_Prtase"/>
</dbReference>
<sequence>MNRKRTLIIASMLTFTMILINFFPLPYYVTSPGMAKELDGVIEVEDGYQETGDFMLTTVSIGKATVFTFLYAKLRDYYEIEREEDLRYEDETDEEYHVRQLYLMETSKENALQVAFEKAGKDYEVDYNGIYVLGTLDGTPASDVLQPGDRIIAIDGRSFQSTDEFSEYIQEKEMGDRIDVTFLRGEEEMTKEITVEYIPEIQKSGIGISLVEDKTVITDPKVTIDTDQIGGPSAGLMFSLELYNQLTEEDLTKGYAIAGTGTIDETGEVGPIGGIDQKVVAAHKAGAEIFFAPNEGGEEDSNYAIAVETAKQIDTDMEIVPVDHFEDALTYLEGLKEKNN</sequence>
<evidence type="ECO:0000256" key="1">
    <source>
        <dbReference type="PROSITE-ProRule" id="PRU01122"/>
    </source>
</evidence>
<dbReference type="PROSITE" id="PS50106">
    <property type="entry name" value="PDZ"/>
    <property type="match status" value="1"/>
</dbReference>
<protein>
    <recommendedName>
        <fullName evidence="1">endopeptidase La</fullName>
        <ecNumber evidence="1">3.4.21.53</ecNumber>
    </recommendedName>
</protein>
<organism evidence="5 6">
    <name type="scientific">Fervidibacillus albus</name>
    <dbReference type="NCBI Taxonomy" id="2980026"/>
    <lineage>
        <taxon>Bacteria</taxon>
        <taxon>Bacillati</taxon>
        <taxon>Bacillota</taxon>
        <taxon>Bacilli</taxon>
        <taxon>Bacillales</taxon>
        <taxon>Bacillaceae</taxon>
        <taxon>Fervidibacillus</taxon>
    </lineage>
</organism>
<dbReference type="GO" id="GO:0004252">
    <property type="term" value="F:serine-type endopeptidase activity"/>
    <property type="evidence" value="ECO:0007669"/>
    <property type="project" value="UniProtKB-UniRule"/>
</dbReference>
<dbReference type="InterPro" id="IPR020568">
    <property type="entry name" value="Ribosomal_Su5_D2-typ_SF"/>
</dbReference>
<dbReference type="EC" id="3.4.21.53" evidence="1"/>
<feature type="active site" evidence="1">
    <location>
        <position position="233"/>
    </location>
</feature>
<dbReference type="NCBIfam" id="NF041438">
    <property type="entry name" value="SepM_fam_S16"/>
    <property type="match status" value="1"/>
</dbReference>
<dbReference type="Pfam" id="PF05362">
    <property type="entry name" value="Lon_C"/>
    <property type="match status" value="1"/>
</dbReference>
<keyword evidence="1" id="KW-0720">Serine protease</keyword>
<dbReference type="InterPro" id="IPR008269">
    <property type="entry name" value="Lon_proteolytic"/>
</dbReference>
<evidence type="ECO:0000313" key="5">
    <source>
        <dbReference type="EMBL" id="WAA10615.1"/>
    </source>
</evidence>
<dbReference type="KEGG" id="faf:OE104_04665"/>
<dbReference type="InterPro" id="IPR014721">
    <property type="entry name" value="Ribsml_uS5_D2-typ_fold_subgr"/>
</dbReference>
<reference evidence="5" key="1">
    <citation type="submission" date="2022-09" db="EMBL/GenBank/DDBJ databases">
        <title>Complete Genomes of Fervidibacillus albus and Fervidibacillus halotolerans isolated from tidal flat sediments.</title>
        <authorList>
            <person name="Kwon K.K."/>
            <person name="Yang S.-H."/>
            <person name="Park M.J."/>
            <person name="Oh H.-M."/>
        </authorList>
    </citation>
    <scope>NUCLEOTIDE SEQUENCE</scope>
    <source>
        <strain evidence="5">MEBiC13591</strain>
    </source>
</reference>
<dbReference type="GO" id="GO:0004176">
    <property type="term" value="F:ATP-dependent peptidase activity"/>
    <property type="evidence" value="ECO:0007669"/>
    <property type="project" value="UniProtKB-UniRule"/>
</dbReference>
<gene>
    <name evidence="5" type="ORF">OE104_04665</name>
</gene>
<keyword evidence="6" id="KW-1185">Reference proteome</keyword>
<dbReference type="InterPro" id="IPR001478">
    <property type="entry name" value="PDZ"/>
</dbReference>
<dbReference type="GO" id="GO:0005524">
    <property type="term" value="F:ATP binding"/>
    <property type="evidence" value="ECO:0007669"/>
    <property type="project" value="InterPro"/>
</dbReference>
<dbReference type="RefSeq" id="WP_275418411.1">
    <property type="nucleotide sequence ID" value="NZ_CP106878.1"/>
</dbReference>
<dbReference type="SUPFAM" id="SSF54211">
    <property type="entry name" value="Ribosomal protein S5 domain 2-like"/>
    <property type="match status" value="1"/>
</dbReference>
<dbReference type="SUPFAM" id="SSF50156">
    <property type="entry name" value="PDZ domain-like"/>
    <property type="match status" value="1"/>
</dbReference>
<dbReference type="EMBL" id="CP106878">
    <property type="protein sequence ID" value="WAA10615.1"/>
    <property type="molecule type" value="Genomic_DNA"/>
</dbReference>
<keyword evidence="1" id="KW-0645">Protease</keyword>